<dbReference type="Gene3D" id="3.40.250.10">
    <property type="entry name" value="Rhodanese-like domain"/>
    <property type="match status" value="1"/>
</dbReference>
<dbReference type="PANTHER" id="PTHR10828">
    <property type="entry name" value="M-PHASE INDUCER PHOSPHATASE DUAL SPECIFICITY PHOSPHATASE CDC25"/>
    <property type="match status" value="1"/>
</dbReference>
<dbReference type="PROSITE" id="PS50206">
    <property type="entry name" value="RHODANESE_3"/>
    <property type="match status" value="1"/>
</dbReference>
<dbReference type="AlphaFoldDB" id="A0A9W4WW85"/>
<dbReference type="GO" id="GO:0005737">
    <property type="term" value="C:cytoplasm"/>
    <property type="evidence" value="ECO:0007669"/>
    <property type="project" value="TreeGrafter"/>
</dbReference>
<protein>
    <submittedName>
        <fullName evidence="2">15968_t:CDS:1</fullName>
    </submittedName>
</protein>
<name>A0A9W4WW85_9GLOM</name>
<dbReference type="SUPFAM" id="SSF52821">
    <property type="entry name" value="Rhodanese/Cell cycle control phosphatase"/>
    <property type="match status" value="1"/>
</dbReference>
<dbReference type="EMBL" id="CAMKVN010003105">
    <property type="protein sequence ID" value="CAI2183704.1"/>
    <property type="molecule type" value="Genomic_DNA"/>
</dbReference>
<gene>
    <name evidence="2" type="ORF">FWILDA_LOCUS11210</name>
</gene>
<dbReference type="Proteomes" id="UP001153678">
    <property type="component" value="Unassembled WGS sequence"/>
</dbReference>
<accession>A0A9W4WW85</accession>
<keyword evidence="3" id="KW-1185">Reference proteome</keyword>
<dbReference type="GO" id="GO:0004725">
    <property type="term" value="F:protein tyrosine phosphatase activity"/>
    <property type="evidence" value="ECO:0007669"/>
    <property type="project" value="TreeGrafter"/>
</dbReference>
<sequence>MTTESKFPTLEFIKSEQLREIIQTKEVGKDYLIIDVRDDDYVGGNIPNCINKPSATIKDSLDSLISDYSHVPQIIFTCGLSRGRGPNSAKTYQDGILSKKNNTSQKIQVLSGEICLQ</sequence>
<dbReference type="OrthoDB" id="102559at2759"/>
<organism evidence="2 3">
    <name type="scientific">Funneliformis geosporum</name>
    <dbReference type="NCBI Taxonomy" id="1117311"/>
    <lineage>
        <taxon>Eukaryota</taxon>
        <taxon>Fungi</taxon>
        <taxon>Fungi incertae sedis</taxon>
        <taxon>Mucoromycota</taxon>
        <taxon>Glomeromycotina</taxon>
        <taxon>Glomeromycetes</taxon>
        <taxon>Glomerales</taxon>
        <taxon>Glomeraceae</taxon>
        <taxon>Funneliformis</taxon>
    </lineage>
</organism>
<evidence type="ECO:0000313" key="3">
    <source>
        <dbReference type="Proteomes" id="UP001153678"/>
    </source>
</evidence>
<dbReference type="InterPro" id="IPR001763">
    <property type="entry name" value="Rhodanese-like_dom"/>
</dbReference>
<dbReference type="InterPro" id="IPR036873">
    <property type="entry name" value="Rhodanese-like_dom_sf"/>
</dbReference>
<dbReference type="Pfam" id="PF00581">
    <property type="entry name" value="Rhodanese"/>
    <property type="match status" value="1"/>
</dbReference>
<evidence type="ECO:0000313" key="2">
    <source>
        <dbReference type="EMBL" id="CAI2183704.1"/>
    </source>
</evidence>
<feature type="domain" description="Rhodanese" evidence="1">
    <location>
        <begin position="27"/>
        <end position="91"/>
    </location>
</feature>
<reference evidence="2" key="1">
    <citation type="submission" date="2022-08" db="EMBL/GenBank/DDBJ databases">
        <authorList>
            <person name="Kallberg Y."/>
            <person name="Tangrot J."/>
            <person name="Rosling A."/>
        </authorList>
    </citation>
    <scope>NUCLEOTIDE SEQUENCE</scope>
    <source>
        <strain evidence="2">Wild A</strain>
    </source>
</reference>
<comment type="caution">
    <text evidence="2">The sequence shown here is derived from an EMBL/GenBank/DDBJ whole genome shotgun (WGS) entry which is preliminary data.</text>
</comment>
<dbReference type="GO" id="GO:0005634">
    <property type="term" value="C:nucleus"/>
    <property type="evidence" value="ECO:0007669"/>
    <property type="project" value="TreeGrafter"/>
</dbReference>
<evidence type="ECO:0000259" key="1">
    <source>
        <dbReference type="PROSITE" id="PS50206"/>
    </source>
</evidence>
<proteinExistence type="predicted"/>
<dbReference type="PANTHER" id="PTHR10828:SF38">
    <property type="entry name" value="ARSENICAL-RESISTANCE PROTEIN 2-RELATED"/>
    <property type="match status" value="1"/>
</dbReference>